<dbReference type="CDD" id="cd00402">
    <property type="entry name" value="Riboflavin_synthase_like"/>
    <property type="match status" value="1"/>
</dbReference>
<dbReference type="PANTHER" id="PTHR21098">
    <property type="entry name" value="RIBOFLAVIN SYNTHASE ALPHA CHAIN"/>
    <property type="match status" value="1"/>
</dbReference>
<evidence type="ECO:0000256" key="10">
    <source>
        <dbReference type="PROSITE-ProRule" id="PRU00524"/>
    </source>
</evidence>
<dbReference type="InterPro" id="IPR001783">
    <property type="entry name" value="Lumazine-bd"/>
</dbReference>
<dbReference type="InterPro" id="IPR023366">
    <property type="entry name" value="ATP_synth_asu-like_sf"/>
</dbReference>
<dbReference type="EC" id="2.5.1.9" evidence="4 9"/>
<dbReference type="NCBIfam" id="TIGR00187">
    <property type="entry name" value="ribE"/>
    <property type="match status" value="1"/>
</dbReference>
<feature type="repeat" description="Lumazine-binding" evidence="10">
    <location>
        <begin position="1"/>
        <end position="92"/>
    </location>
</feature>
<feature type="repeat" description="Lumazine-binding" evidence="10">
    <location>
        <begin position="93"/>
        <end position="185"/>
    </location>
</feature>
<sequence length="185" mass="20744">MFTGIIEEKARIHKITQGAIWRIAISSHLETKTGDSMAVQGVCLTVTDVDKNGFTVEAVRQTKRVTTIPDWRAGNYVNCERALKADDRIGGHLLLGHVDEVGKMIRKQENTYYFQTSRQNTRYLIDRGSIGINGVSLTINTISGNLFSVSLIPYTLKTTTFSDLKPGAFVNIEYDYLVKILTARR</sequence>
<evidence type="ECO:0000259" key="11">
    <source>
        <dbReference type="PROSITE" id="PS51177"/>
    </source>
</evidence>
<accession>A0A0S8GEX0</accession>
<evidence type="ECO:0000313" key="13">
    <source>
        <dbReference type="Proteomes" id="UP000051096"/>
    </source>
</evidence>
<name>A0A0S8GEX0_UNCW3</name>
<dbReference type="PANTHER" id="PTHR21098:SF12">
    <property type="entry name" value="RIBOFLAVIN SYNTHASE"/>
    <property type="match status" value="1"/>
</dbReference>
<evidence type="ECO:0000313" key="12">
    <source>
        <dbReference type="EMBL" id="KPK71305.1"/>
    </source>
</evidence>
<dbReference type="PROSITE" id="PS51177">
    <property type="entry name" value="LUMAZINE_BIND"/>
    <property type="match status" value="2"/>
</dbReference>
<dbReference type="PIRSF" id="PIRSF000498">
    <property type="entry name" value="Riboflavin_syn_A"/>
    <property type="match status" value="1"/>
</dbReference>
<dbReference type="GO" id="GO:0004746">
    <property type="term" value="F:riboflavin synthase activity"/>
    <property type="evidence" value="ECO:0007669"/>
    <property type="project" value="UniProtKB-UniRule"/>
</dbReference>
<comment type="pathway">
    <text evidence="3">Cofactor biosynthesis; riboflavin biosynthesis; riboflavin from 2-hydroxy-3-oxobutyl phosphate and 5-amino-6-(D-ribitylamino)uracil: step 2/2.</text>
</comment>
<dbReference type="NCBIfam" id="NF006767">
    <property type="entry name" value="PRK09289.1"/>
    <property type="match status" value="1"/>
</dbReference>
<gene>
    <name evidence="12" type="ORF">AMJ87_07440</name>
</gene>
<dbReference type="GO" id="GO:0009231">
    <property type="term" value="P:riboflavin biosynthetic process"/>
    <property type="evidence" value="ECO:0007669"/>
    <property type="project" value="UniProtKB-KW"/>
</dbReference>
<proteinExistence type="predicted"/>
<dbReference type="Proteomes" id="UP000051096">
    <property type="component" value="Unassembled WGS sequence"/>
</dbReference>
<evidence type="ECO:0000256" key="2">
    <source>
        <dbReference type="ARBA" id="ARBA00002803"/>
    </source>
</evidence>
<comment type="catalytic activity">
    <reaction evidence="1">
        <text>2 6,7-dimethyl-8-(1-D-ribityl)lumazine + H(+) = 5-amino-6-(D-ribitylamino)uracil + riboflavin</text>
        <dbReference type="Rhea" id="RHEA:20772"/>
        <dbReference type="ChEBI" id="CHEBI:15378"/>
        <dbReference type="ChEBI" id="CHEBI:15934"/>
        <dbReference type="ChEBI" id="CHEBI:57986"/>
        <dbReference type="ChEBI" id="CHEBI:58201"/>
        <dbReference type="EC" id="2.5.1.9"/>
    </reaction>
</comment>
<evidence type="ECO:0000256" key="8">
    <source>
        <dbReference type="ARBA" id="ARBA00022737"/>
    </source>
</evidence>
<organism evidence="12 13">
    <name type="scientific">candidate division WOR_3 bacterium SM23_60</name>
    <dbReference type="NCBI Taxonomy" id="1703780"/>
    <lineage>
        <taxon>Bacteria</taxon>
        <taxon>Bacteria division WOR-3</taxon>
    </lineage>
</organism>
<evidence type="ECO:0000256" key="5">
    <source>
        <dbReference type="ARBA" id="ARBA00013950"/>
    </source>
</evidence>
<feature type="domain" description="Lumazine-binding" evidence="11">
    <location>
        <begin position="93"/>
        <end position="185"/>
    </location>
</feature>
<evidence type="ECO:0000256" key="4">
    <source>
        <dbReference type="ARBA" id="ARBA00012827"/>
    </source>
</evidence>
<keyword evidence="6" id="KW-0686">Riboflavin biosynthesis</keyword>
<keyword evidence="8" id="KW-0677">Repeat</keyword>
<evidence type="ECO:0000256" key="6">
    <source>
        <dbReference type="ARBA" id="ARBA00022619"/>
    </source>
</evidence>
<evidence type="ECO:0000256" key="1">
    <source>
        <dbReference type="ARBA" id="ARBA00000968"/>
    </source>
</evidence>
<dbReference type="AlphaFoldDB" id="A0A0S8GEX0"/>
<dbReference type="Gene3D" id="2.40.30.20">
    <property type="match status" value="2"/>
</dbReference>
<dbReference type="EMBL" id="LJUO01000066">
    <property type="protein sequence ID" value="KPK71305.1"/>
    <property type="molecule type" value="Genomic_DNA"/>
</dbReference>
<dbReference type="InterPro" id="IPR017938">
    <property type="entry name" value="Riboflavin_synthase-like_b-brl"/>
</dbReference>
<dbReference type="SUPFAM" id="SSF63380">
    <property type="entry name" value="Riboflavin synthase domain-like"/>
    <property type="match status" value="2"/>
</dbReference>
<dbReference type="InterPro" id="IPR026017">
    <property type="entry name" value="Lumazine-bd_dom"/>
</dbReference>
<reference evidence="12 13" key="1">
    <citation type="journal article" date="2015" name="Microbiome">
        <title>Genomic resolution of linkages in carbon, nitrogen, and sulfur cycling among widespread estuary sediment bacteria.</title>
        <authorList>
            <person name="Baker B.J."/>
            <person name="Lazar C.S."/>
            <person name="Teske A.P."/>
            <person name="Dick G.J."/>
        </authorList>
    </citation>
    <scope>NUCLEOTIDE SEQUENCE [LARGE SCALE GENOMIC DNA]</scope>
    <source>
        <strain evidence="12">SM23_60</strain>
    </source>
</reference>
<comment type="function">
    <text evidence="2">Catalyzes the dismutation of two molecules of 6,7-dimethyl-8-ribityllumazine, resulting in the formation of riboflavin and 5-amino-6-(D-ribitylamino)uracil.</text>
</comment>
<keyword evidence="7" id="KW-0808">Transferase</keyword>
<dbReference type="Pfam" id="PF00677">
    <property type="entry name" value="Lum_binding"/>
    <property type="match status" value="2"/>
</dbReference>
<comment type="caution">
    <text evidence="12">The sequence shown here is derived from an EMBL/GenBank/DDBJ whole genome shotgun (WGS) entry which is preliminary data.</text>
</comment>
<evidence type="ECO:0000256" key="7">
    <source>
        <dbReference type="ARBA" id="ARBA00022679"/>
    </source>
</evidence>
<protein>
    <recommendedName>
        <fullName evidence="5 9">Riboflavin synthase</fullName>
        <ecNumber evidence="4 9">2.5.1.9</ecNumber>
    </recommendedName>
</protein>
<evidence type="ECO:0000256" key="9">
    <source>
        <dbReference type="NCBIfam" id="TIGR00187"/>
    </source>
</evidence>
<evidence type="ECO:0000256" key="3">
    <source>
        <dbReference type="ARBA" id="ARBA00004887"/>
    </source>
</evidence>
<feature type="domain" description="Lumazine-binding" evidence="11">
    <location>
        <begin position="1"/>
        <end position="92"/>
    </location>
</feature>